<protein>
    <submittedName>
        <fullName evidence="1">Uncharacterized protein</fullName>
    </submittedName>
</protein>
<sequence>MDGMKIHQGSKNTKSTLPVWCLYVLVVWSSGTVNMQLSFRVDFWVDTEEGWISQHREPVLLPLTPSPQSLPGPEALAAGLNWGITSSFSRLFRQAQREALKLWAV</sequence>
<reference evidence="1" key="1">
    <citation type="journal article" date="2023" name="Science">
        <title>Genome structures resolve the early diversification of teleost fishes.</title>
        <authorList>
            <person name="Parey E."/>
            <person name="Louis A."/>
            <person name="Montfort J."/>
            <person name="Bouchez O."/>
            <person name="Roques C."/>
            <person name="Iampietro C."/>
            <person name="Lluch J."/>
            <person name="Castinel A."/>
            <person name="Donnadieu C."/>
            <person name="Desvignes T."/>
            <person name="Floi Bucao C."/>
            <person name="Jouanno E."/>
            <person name="Wen M."/>
            <person name="Mejri S."/>
            <person name="Dirks R."/>
            <person name="Jansen H."/>
            <person name="Henkel C."/>
            <person name="Chen W.J."/>
            <person name="Zahm M."/>
            <person name="Cabau C."/>
            <person name="Klopp C."/>
            <person name="Thompson A.W."/>
            <person name="Robinson-Rechavi M."/>
            <person name="Braasch I."/>
            <person name="Lecointre G."/>
            <person name="Bobe J."/>
            <person name="Postlethwait J.H."/>
            <person name="Berthelot C."/>
            <person name="Roest Crollius H."/>
            <person name="Guiguen Y."/>
        </authorList>
    </citation>
    <scope>NUCLEOTIDE SEQUENCE</scope>
    <source>
        <strain evidence="1">WJC10195</strain>
    </source>
</reference>
<dbReference type="AlphaFoldDB" id="A0A9Q1J821"/>
<keyword evidence="2" id="KW-1185">Reference proteome</keyword>
<name>A0A9Q1J821_SYNKA</name>
<proteinExistence type="predicted"/>
<evidence type="ECO:0000313" key="1">
    <source>
        <dbReference type="EMBL" id="KAJ8373861.1"/>
    </source>
</evidence>
<dbReference type="EMBL" id="JAINUF010000002">
    <property type="protein sequence ID" value="KAJ8373861.1"/>
    <property type="molecule type" value="Genomic_DNA"/>
</dbReference>
<accession>A0A9Q1J821</accession>
<dbReference type="Proteomes" id="UP001152622">
    <property type="component" value="Chromosome 2"/>
</dbReference>
<comment type="caution">
    <text evidence="1">The sequence shown here is derived from an EMBL/GenBank/DDBJ whole genome shotgun (WGS) entry which is preliminary data.</text>
</comment>
<evidence type="ECO:0000313" key="2">
    <source>
        <dbReference type="Proteomes" id="UP001152622"/>
    </source>
</evidence>
<organism evidence="1 2">
    <name type="scientific">Synaphobranchus kaupii</name>
    <name type="common">Kaup's arrowtooth eel</name>
    <dbReference type="NCBI Taxonomy" id="118154"/>
    <lineage>
        <taxon>Eukaryota</taxon>
        <taxon>Metazoa</taxon>
        <taxon>Chordata</taxon>
        <taxon>Craniata</taxon>
        <taxon>Vertebrata</taxon>
        <taxon>Euteleostomi</taxon>
        <taxon>Actinopterygii</taxon>
        <taxon>Neopterygii</taxon>
        <taxon>Teleostei</taxon>
        <taxon>Anguilliformes</taxon>
        <taxon>Synaphobranchidae</taxon>
        <taxon>Synaphobranchus</taxon>
    </lineage>
</organism>
<gene>
    <name evidence="1" type="ORF">SKAU_G00044410</name>
</gene>